<name>A0AA87B8I0_9BACL</name>
<evidence type="ECO:0000256" key="1">
    <source>
        <dbReference type="PIRSR" id="PIRSR600888-3"/>
    </source>
</evidence>
<gene>
    <name evidence="2" type="ORF">HMPREF0428_01577</name>
</gene>
<protein>
    <recommendedName>
        <fullName evidence="4">dTDP-4-dehydrorhamnose 3,5-epimerase</fullName>
    </recommendedName>
</protein>
<reference evidence="2 3" key="1">
    <citation type="submission" date="2011-03" db="EMBL/GenBank/DDBJ databases">
        <title>The Genome Sequence of Gemella haemolysans M341.</title>
        <authorList>
            <consortium name="The Broad Institute Genome Sequencing Platform"/>
            <consortium name="The Broad Institute Genome Sequencing Center for Infectious Disease"/>
            <person name="Earl A."/>
            <person name="Ward D."/>
            <person name="Feldgarden M."/>
            <person name="Gevers D."/>
            <person name="Sibley C.D."/>
            <person name="Field T.R."/>
            <person name="Grinwis M."/>
            <person name="Eshaghurshan C.S."/>
            <person name="Surette M.G."/>
            <person name="Young S.K."/>
            <person name="Zeng Q."/>
            <person name="Gargeya S."/>
            <person name="Fitzgerald M."/>
            <person name="Haas B."/>
            <person name="Abouelleil A."/>
            <person name="Alvarado L."/>
            <person name="Arachchi H.M."/>
            <person name="Berlin A."/>
            <person name="Brown A."/>
            <person name="Chapman S.B."/>
            <person name="Chen Z."/>
            <person name="Dunbar C."/>
            <person name="Freedman E."/>
            <person name="Gearin G."/>
            <person name="Gellesch M."/>
            <person name="Goldberg J."/>
            <person name="Griggs A."/>
            <person name="Gujja S."/>
            <person name="Heilman E.R."/>
            <person name="Heiman D."/>
            <person name="Howarth C."/>
            <person name="Larson L."/>
            <person name="Lui A."/>
            <person name="MacDonald P.J.P."/>
            <person name="Mehta T."/>
            <person name="Montmayeur A."/>
            <person name="Murphy C."/>
            <person name="Neiman D."/>
            <person name="Pearson M."/>
            <person name="Priest M."/>
            <person name="Roberts A."/>
            <person name="Saif S."/>
            <person name="Shea T."/>
            <person name="Shenoy N."/>
            <person name="Sisk P."/>
            <person name="Stolte C."/>
            <person name="Sykes S."/>
            <person name="White J."/>
            <person name="Yandava C."/>
            <person name="Wortman J."/>
            <person name="Nusbaum C."/>
            <person name="Birren B."/>
        </authorList>
    </citation>
    <scope>NUCLEOTIDE SEQUENCE [LARGE SCALE GENOMIC DNA]</scope>
    <source>
        <strain evidence="2 3">M341</strain>
    </source>
</reference>
<dbReference type="GO" id="GO:0008830">
    <property type="term" value="F:dTDP-4-dehydrorhamnose 3,5-epimerase activity"/>
    <property type="evidence" value="ECO:0007669"/>
    <property type="project" value="InterPro"/>
</dbReference>
<evidence type="ECO:0000313" key="3">
    <source>
        <dbReference type="Proteomes" id="UP000004773"/>
    </source>
</evidence>
<dbReference type="GO" id="GO:0019305">
    <property type="term" value="P:dTDP-rhamnose biosynthetic process"/>
    <property type="evidence" value="ECO:0007669"/>
    <property type="project" value="TreeGrafter"/>
</dbReference>
<dbReference type="Gene3D" id="2.60.120.10">
    <property type="entry name" value="Jelly Rolls"/>
    <property type="match status" value="1"/>
</dbReference>
<dbReference type="InterPro" id="IPR014710">
    <property type="entry name" value="RmlC-like_jellyroll"/>
</dbReference>
<dbReference type="Proteomes" id="UP000004773">
    <property type="component" value="Unassembled WGS sequence"/>
</dbReference>
<dbReference type="SUPFAM" id="SSF51182">
    <property type="entry name" value="RmlC-like cupins"/>
    <property type="match status" value="1"/>
</dbReference>
<dbReference type="AlphaFoldDB" id="A0AA87B8I0"/>
<dbReference type="Pfam" id="PF00908">
    <property type="entry name" value="dTDP_sugar_isom"/>
    <property type="match status" value="1"/>
</dbReference>
<dbReference type="GO" id="GO:0005829">
    <property type="term" value="C:cytosol"/>
    <property type="evidence" value="ECO:0007669"/>
    <property type="project" value="TreeGrafter"/>
</dbReference>
<proteinExistence type="predicted"/>
<accession>A0AA87B8I0</accession>
<dbReference type="InterPro" id="IPR000888">
    <property type="entry name" value="RmlC-like"/>
</dbReference>
<sequence length="60" mass="7017">MYKCDNYYNVEADAGIAFDDEVLGIDWQIDLSKAIISEKDKKLPTFKEFEKDNDFKYGEV</sequence>
<organism evidence="2 3">
    <name type="scientific">Gemella haemolysans M341</name>
    <dbReference type="NCBI Taxonomy" id="562981"/>
    <lineage>
        <taxon>Bacteria</taxon>
        <taxon>Bacillati</taxon>
        <taxon>Bacillota</taxon>
        <taxon>Bacilli</taxon>
        <taxon>Bacillales</taxon>
        <taxon>Gemellaceae</taxon>
        <taxon>Gemella</taxon>
    </lineage>
</organism>
<feature type="site" description="Participates in a stacking interaction with the thymidine ring of dTDP-4-oxo-6-deoxyglucose" evidence="1">
    <location>
        <position position="8"/>
    </location>
</feature>
<dbReference type="GO" id="GO:0000271">
    <property type="term" value="P:polysaccharide biosynthetic process"/>
    <property type="evidence" value="ECO:0007669"/>
    <property type="project" value="TreeGrafter"/>
</dbReference>
<evidence type="ECO:0008006" key="4">
    <source>
        <dbReference type="Google" id="ProtNLM"/>
    </source>
</evidence>
<dbReference type="PANTHER" id="PTHR21047">
    <property type="entry name" value="DTDP-6-DEOXY-D-GLUCOSE-3,5 EPIMERASE"/>
    <property type="match status" value="1"/>
</dbReference>
<dbReference type="PANTHER" id="PTHR21047:SF2">
    <property type="entry name" value="THYMIDINE DIPHOSPHO-4-KETO-RHAMNOSE 3,5-EPIMERASE"/>
    <property type="match status" value="1"/>
</dbReference>
<dbReference type="EMBL" id="ACRO01000037">
    <property type="protein sequence ID" value="EGF86780.1"/>
    <property type="molecule type" value="Genomic_DNA"/>
</dbReference>
<dbReference type="InterPro" id="IPR011051">
    <property type="entry name" value="RmlC_Cupin_sf"/>
</dbReference>
<evidence type="ECO:0000313" key="2">
    <source>
        <dbReference type="EMBL" id="EGF86780.1"/>
    </source>
</evidence>
<comment type="caution">
    <text evidence="2">The sequence shown here is derived from an EMBL/GenBank/DDBJ whole genome shotgun (WGS) entry which is preliminary data.</text>
</comment>